<dbReference type="Proteomes" id="UP001597216">
    <property type="component" value="Unassembled WGS sequence"/>
</dbReference>
<dbReference type="Gene3D" id="3.30.2180.10">
    <property type="entry name" value="ATP12-like"/>
    <property type="match status" value="1"/>
</dbReference>
<proteinExistence type="inferred from homology"/>
<dbReference type="SUPFAM" id="SSF160909">
    <property type="entry name" value="ATP12-like"/>
    <property type="match status" value="1"/>
</dbReference>
<comment type="caution">
    <text evidence="4">The sequence shown here is derived from an EMBL/GenBank/DDBJ whole genome shotgun (WGS) entry which is preliminary data.</text>
</comment>
<dbReference type="RefSeq" id="WP_374347446.1">
    <property type="nucleotide sequence ID" value="NZ_JBHTLQ010000013.1"/>
</dbReference>
<dbReference type="PANTHER" id="PTHR21013:SF10">
    <property type="entry name" value="ATP SYNTHASE MITOCHONDRIAL F1 COMPLEX ASSEMBLY FACTOR 2"/>
    <property type="match status" value="1"/>
</dbReference>
<keyword evidence="2" id="KW-0809">Transit peptide</keyword>
<dbReference type="EMBL" id="JBHTLQ010000013">
    <property type="protein sequence ID" value="MFD1190508.1"/>
    <property type="molecule type" value="Genomic_DNA"/>
</dbReference>
<evidence type="ECO:0000313" key="5">
    <source>
        <dbReference type="Proteomes" id="UP001597216"/>
    </source>
</evidence>
<comment type="similarity">
    <text evidence="1">Belongs to the ATP12 family.</text>
</comment>
<sequence length="241" mass="26816">MAKGFKEPGEKPRRFYKTVEVRACDDGFEVTLDGRVLRSPRGGKLMAPTRAIAEMCAEEWAGQGEHIEMAAMHVTRLAFTAVEAIPPAREAVADQIAQYAGSDLLCYFADSPAALVERHENHWGPMLDRAREEIGLVFLRTSGIQHQEQPAETLARVKSLALELNDFELAGLAFGAPLLGSTVLAFALQRGWISGDQAMELSRLDETFQEEQWGVDEEAAERAANLKLEARMLERWFKALK</sequence>
<evidence type="ECO:0000256" key="2">
    <source>
        <dbReference type="ARBA" id="ARBA00022946"/>
    </source>
</evidence>
<protein>
    <submittedName>
        <fullName evidence="4">ATP12 family chaperone protein</fullName>
    </submittedName>
</protein>
<dbReference type="InterPro" id="IPR042272">
    <property type="entry name" value="ATP12_ATP_synth-F1-assembly_N"/>
</dbReference>
<dbReference type="InterPro" id="IPR023335">
    <property type="entry name" value="ATP12_ortho_dom_sf"/>
</dbReference>
<reference evidence="5" key="1">
    <citation type="journal article" date="2019" name="Int. J. Syst. Evol. Microbiol.">
        <title>The Global Catalogue of Microorganisms (GCM) 10K type strain sequencing project: providing services to taxonomists for standard genome sequencing and annotation.</title>
        <authorList>
            <consortium name="The Broad Institute Genomics Platform"/>
            <consortium name="The Broad Institute Genome Sequencing Center for Infectious Disease"/>
            <person name="Wu L."/>
            <person name="Ma J."/>
        </authorList>
    </citation>
    <scope>NUCLEOTIDE SEQUENCE [LARGE SCALE GENOMIC DNA]</scope>
    <source>
        <strain evidence="5">CCUG 55074</strain>
    </source>
</reference>
<name>A0ABW3T0N9_9CAUL</name>
<dbReference type="InterPro" id="IPR011419">
    <property type="entry name" value="ATP12_ATP_synth-F1-assembly"/>
</dbReference>
<dbReference type="Pfam" id="PF07542">
    <property type="entry name" value="ATP12"/>
    <property type="match status" value="1"/>
</dbReference>
<dbReference type="Gene3D" id="1.10.3580.10">
    <property type="entry name" value="ATP12 ATPase"/>
    <property type="match status" value="1"/>
</dbReference>
<organism evidence="4 5">
    <name type="scientific">Phenylobacterium conjunctum</name>
    <dbReference type="NCBI Taxonomy" id="1298959"/>
    <lineage>
        <taxon>Bacteria</taxon>
        <taxon>Pseudomonadati</taxon>
        <taxon>Pseudomonadota</taxon>
        <taxon>Alphaproteobacteria</taxon>
        <taxon>Caulobacterales</taxon>
        <taxon>Caulobacteraceae</taxon>
        <taxon>Phenylobacterium</taxon>
    </lineage>
</organism>
<keyword evidence="3" id="KW-0143">Chaperone</keyword>
<gene>
    <name evidence="4" type="ORF">ACFQ27_07950</name>
</gene>
<keyword evidence="5" id="KW-1185">Reference proteome</keyword>
<evidence type="ECO:0000256" key="1">
    <source>
        <dbReference type="ARBA" id="ARBA00008231"/>
    </source>
</evidence>
<accession>A0ABW3T0N9</accession>
<evidence type="ECO:0000313" key="4">
    <source>
        <dbReference type="EMBL" id="MFD1190508.1"/>
    </source>
</evidence>
<evidence type="ECO:0000256" key="3">
    <source>
        <dbReference type="ARBA" id="ARBA00023186"/>
    </source>
</evidence>
<dbReference type="PANTHER" id="PTHR21013">
    <property type="entry name" value="ATP SYNTHASE MITOCHONDRIAL F1 COMPLEX ASSEMBLY FACTOR 2/ATP12 PROTEIN, MITOCHONDRIAL PRECURSOR"/>
    <property type="match status" value="1"/>
</dbReference>